<feature type="coiled-coil region" evidence="8">
    <location>
        <begin position="480"/>
        <end position="541"/>
    </location>
</feature>
<dbReference type="SMART" id="SM01086">
    <property type="entry name" value="ClpB_D2-small"/>
    <property type="match status" value="1"/>
</dbReference>
<dbReference type="InterPro" id="IPR004176">
    <property type="entry name" value="Clp_R_N"/>
</dbReference>
<dbReference type="GO" id="GO:0051082">
    <property type="term" value="F:unfolded protein binding"/>
    <property type="evidence" value="ECO:0007669"/>
    <property type="project" value="TreeGrafter"/>
</dbReference>
<keyword evidence="3 7" id="KW-0547">Nucleotide-binding</keyword>
<dbReference type="STRING" id="1036808.A0A0C3AMK8"/>
<dbReference type="FunCoup" id="A0A0C3AMK8">
    <property type="interactions" value="358"/>
</dbReference>
<dbReference type="PROSITE" id="PS51903">
    <property type="entry name" value="CLP_R"/>
    <property type="match status" value="1"/>
</dbReference>
<dbReference type="EMBL" id="KN822018">
    <property type="protein sequence ID" value="KIM66202.1"/>
    <property type="molecule type" value="Genomic_DNA"/>
</dbReference>
<keyword evidence="2 6" id="KW-0677">Repeat</keyword>
<evidence type="ECO:0000313" key="10">
    <source>
        <dbReference type="EMBL" id="KIM66202.1"/>
    </source>
</evidence>
<proteinExistence type="inferred from homology"/>
<reference evidence="11" key="2">
    <citation type="submission" date="2015-01" db="EMBL/GenBank/DDBJ databases">
        <title>Evolutionary Origins and Diversification of the Mycorrhizal Mutualists.</title>
        <authorList>
            <consortium name="DOE Joint Genome Institute"/>
            <consortium name="Mycorrhizal Genomics Consortium"/>
            <person name="Kohler A."/>
            <person name="Kuo A."/>
            <person name="Nagy L.G."/>
            <person name="Floudas D."/>
            <person name="Copeland A."/>
            <person name="Barry K.W."/>
            <person name="Cichocki N."/>
            <person name="Veneault-Fourrey C."/>
            <person name="LaButti K."/>
            <person name="Lindquist E.A."/>
            <person name="Lipzen A."/>
            <person name="Lundell T."/>
            <person name="Morin E."/>
            <person name="Murat C."/>
            <person name="Riley R."/>
            <person name="Ohm R."/>
            <person name="Sun H."/>
            <person name="Tunlid A."/>
            <person name="Henrissat B."/>
            <person name="Grigoriev I.V."/>
            <person name="Hibbett D.S."/>
            <person name="Martin F."/>
        </authorList>
    </citation>
    <scope>NUCLEOTIDE SEQUENCE [LARGE SCALE GENOMIC DNA]</scope>
    <source>
        <strain evidence="11">Foug A</strain>
    </source>
</reference>
<dbReference type="InterPro" id="IPR041546">
    <property type="entry name" value="ClpA/ClpB_AAA_lid"/>
</dbReference>
<gene>
    <name evidence="10" type="ORF">SCLCIDRAFT_1211432</name>
</gene>
<dbReference type="GO" id="GO:0043335">
    <property type="term" value="P:protein unfolding"/>
    <property type="evidence" value="ECO:0007669"/>
    <property type="project" value="TreeGrafter"/>
</dbReference>
<dbReference type="Gene3D" id="1.10.1780.10">
    <property type="entry name" value="Clp, N-terminal domain"/>
    <property type="match status" value="1"/>
</dbReference>
<keyword evidence="8" id="KW-0175">Coiled coil</keyword>
<dbReference type="GO" id="GO:0005829">
    <property type="term" value="C:cytosol"/>
    <property type="evidence" value="ECO:0007669"/>
    <property type="project" value="TreeGrafter"/>
</dbReference>
<dbReference type="AlphaFoldDB" id="A0A0C3AMK8"/>
<evidence type="ECO:0000256" key="5">
    <source>
        <dbReference type="ARBA" id="ARBA00023186"/>
    </source>
</evidence>
<dbReference type="InterPro" id="IPR027417">
    <property type="entry name" value="P-loop_NTPase"/>
</dbReference>
<name>A0A0C3AMK8_9AGAM</name>
<dbReference type="GO" id="GO:0051087">
    <property type="term" value="F:protein-folding chaperone binding"/>
    <property type="evidence" value="ECO:0007669"/>
    <property type="project" value="TreeGrafter"/>
</dbReference>
<dbReference type="FunFam" id="3.40.50.300:FF:000010">
    <property type="entry name" value="Chaperone clpB 1, putative"/>
    <property type="match status" value="1"/>
</dbReference>
<organism evidence="10 11">
    <name type="scientific">Scleroderma citrinum Foug A</name>
    <dbReference type="NCBI Taxonomy" id="1036808"/>
    <lineage>
        <taxon>Eukaryota</taxon>
        <taxon>Fungi</taxon>
        <taxon>Dikarya</taxon>
        <taxon>Basidiomycota</taxon>
        <taxon>Agaricomycotina</taxon>
        <taxon>Agaricomycetes</taxon>
        <taxon>Agaricomycetidae</taxon>
        <taxon>Boletales</taxon>
        <taxon>Sclerodermatineae</taxon>
        <taxon>Sclerodermataceae</taxon>
        <taxon>Scleroderma</taxon>
    </lineage>
</organism>
<dbReference type="PRINTS" id="PR00300">
    <property type="entry name" value="CLPPROTEASEA"/>
</dbReference>
<dbReference type="GO" id="GO:0016887">
    <property type="term" value="F:ATP hydrolysis activity"/>
    <property type="evidence" value="ECO:0007669"/>
    <property type="project" value="InterPro"/>
</dbReference>
<protein>
    <recommendedName>
        <fullName evidence="9">Clp R domain-containing protein</fullName>
    </recommendedName>
</protein>
<feature type="coiled-coil region" evidence="8">
    <location>
        <begin position="427"/>
        <end position="454"/>
    </location>
</feature>
<dbReference type="InterPro" id="IPR003593">
    <property type="entry name" value="AAA+_ATPase"/>
</dbReference>
<dbReference type="InterPro" id="IPR003959">
    <property type="entry name" value="ATPase_AAA_core"/>
</dbReference>
<dbReference type="Pfam" id="PF17871">
    <property type="entry name" value="AAA_lid_9"/>
    <property type="match status" value="1"/>
</dbReference>
<dbReference type="PROSITE" id="PS00870">
    <property type="entry name" value="CLPAB_1"/>
    <property type="match status" value="1"/>
</dbReference>
<dbReference type="InterPro" id="IPR001270">
    <property type="entry name" value="ClpA/B"/>
</dbReference>
<dbReference type="InterPro" id="IPR036628">
    <property type="entry name" value="Clp_N_dom_sf"/>
</dbReference>
<evidence type="ECO:0000256" key="4">
    <source>
        <dbReference type="ARBA" id="ARBA00022840"/>
    </source>
</evidence>
<dbReference type="Gene3D" id="3.40.50.300">
    <property type="entry name" value="P-loop containing nucleotide triphosphate hydrolases"/>
    <property type="match status" value="3"/>
</dbReference>
<dbReference type="GO" id="GO:0042026">
    <property type="term" value="P:protein refolding"/>
    <property type="evidence" value="ECO:0007669"/>
    <property type="project" value="TreeGrafter"/>
</dbReference>
<dbReference type="FunFam" id="3.40.50.300:FF:000025">
    <property type="entry name" value="ATP-dependent Clp protease subunit"/>
    <property type="match status" value="1"/>
</dbReference>
<dbReference type="InterPro" id="IPR028299">
    <property type="entry name" value="ClpA/B_CS2"/>
</dbReference>
<dbReference type="Pfam" id="PF00004">
    <property type="entry name" value="AAA"/>
    <property type="match status" value="1"/>
</dbReference>
<comment type="similarity">
    <text evidence="1 7">Belongs to the ClpA/ClpB family.</text>
</comment>
<dbReference type="PANTHER" id="PTHR11638:SF18">
    <property type="entry name" value="HEAT SHOCK PROTEIN 104"/>
    <property type="match status" value="1"/>
</dbReference>
<evidence type="ECO:0000259" key="9">
    <source>
        <dbReference type="PROSITE" id="PS51903"/>
    </source>
</evidence>
<dbReference type="SUPFAM" id="SSF81923">
    <property type="entry name" value="Double Clp-N motif"/>
    <property type="match status" value="1"/>
</dbReference>
<dbReference type="SMART" id="SM00382">
    <property type="entry name" value="AAA"/>
    <property type="match status" value="2"/>
</dbReference>
<accession>A0A0C3AMK8</accession>
<evidence type="ECO:0000256" key="1">
    <source>
        <dbReference type="ARBA" id="ARBA00008675"/>
    </source>
</evidence>
<evidence type="ECO:0000256" key="6">
    <source>
        <dbReference type="PROSITE-ProRule" id="PRU01251"/>
    </source>
</evidence>
<dbReference type="Gene3D" id="1.10.8.60">
    <property type="match status" value="1"/>
</dbReference>
<keyword evidence="11" id="KW-1185">Reference proteome</keyword>
<dbReference type="PANTHER" id="PTHR11638">
    <property type="entry name" value="ATP-DEPENDENT CLP PROTEASE"/>
    <property type="match status" value="1"/>
</dbReference>
<keyword evidence="5 7" id="KW-0143">Chaperone</keyword>
<keyword evidence="4 7" id="KW-0067">ATP-binding</keyword>
<dbReference type="GO" id="GO:0005524">
    <property type="term" value="F:ATP binding"/>
    <property type="evidence" value="ECO:0007669"/>
    <property type="project" value="UniProtKB-KW"/>
</dbReference>
<reference evidence="10 11" key="1">
    <citation type="submission" date="2014-04" db="EMBL/GenBank/DDBJ databases">
        <authorList>
            <consortium name="DOE Joint Genome Institute"/>
            <person name="Kuo A."/>
            <person name="Kohler A."/>
            <person name="Nagy L.G."/>
            <person name="Floudas D."/>
            <person name="Copeland A."/>
            <person name="Barry K.W."/>
            <person name="Cichocki N."/>
            <person name="Veneault-Fourrey C."/>
            <person name="LaButti K."/>
            <person name="Lindquist E.A."/>
            <person name="Lipzen A."/>
            <person name="Lundell T."/>
            <person name="Morin E."/>
            <person name="Murat C."/>
            <person name="Sun H."/>
            <person name="Tunlid A."/>
            <person name="Henrissat B."/>
            <person name="Grigoriev I.V."/>
            <person name="Hibbett D.S."/>
            <person name="Martin F."/>
            <person name="Nordberg H.P."/>
            <person name="Cantor M.N."/>
            <person name="Hua S.X."/>
        </authorList>
    </citation>
    <scope>NUCLEOTIDE SEQUENCE [LARGE SCALE GENOMIC DNA]</scope>
    <source>
        <strain evidence="10 11">Foug A</strain>
    </source>
</reference>
<dbReference type="InterPro" id="IPR019489">
    <property type="entry name" value="Clp_ATPase_C"/>
</dbReference>
<evidence type="ECO:0000256" key="8">
    <source>
        <dbReference type="SAM" id="Coils"/>
    </source>
</evidence>
<dbReference type="Pfam" id="PF10431">
    <property type="entry name" value="ClpB_D2-small"/>
    <property type="match status" value="1"/>
</dbReference>
<evidence type="ECO:0000256" key="3">
    <source>
        <dbReference type="ARBA" id="ARBA00022741"/>
    </source>
</evidence>
<dbReference type="Proteomes" id="UP000053989">
    <property type="component" value="Unassembled WGS sequence"/>
</dbReference>
<dbReference type="InterPro" id="IPR050130">
    <property type="entry name" value="ClpA_ClpB"/>
</dbReference>
<evidence type="ECO:0000256" key="2">
    <source>
        <dbReference type="ARBA" id="ARBA00022737"/>
    </source>
</evidence>
<dbReference type="InParanoid" id="A0A0C3AMK8"/>
<dbReference type="Pfam" id="PF02861">
    <property type="entry name" value="Clp_N"/>
    <property type="match status" value="1"/>
</dbReference>
<dbReference type="GO" id="GO:0070370">
    <property type="term" value="P:cellular heat acclimation"/>
    <property type="evidence" value="ECO:0007669"/>
    <property type="project" value="TreeGrafter"/>
</dbReference>
<dbReference type="Pfam" id="PF07724">
    <property type="entry name" value="AAA_2"/>
    <property type="match status" value="1"/>
</dbReference>
<dbReference type="FunFam" id="3.40.50.300:FF:000120">
    <property type="entry name" value="ATP-dependent chaperone ClpB"/>
    <property type="match status" value="1"/>
</dbReference>
<sequence>MNLDSFTDKTQQTIAAAIQLAKDYSNAQVHPAHFGAALLSEGTGPDGGTSGGQNNASLFTSVIQKTGGDLNVAKRGFQRLIVRLPSQSPPPEEVSFSGTALKVLREAIELQKTMHDSYVAQDHLILALIKDSTITPVLKEAGLTEAAIKTTVQQIRGNRRIESRNAEAGFEALQKYAVDLTALAEEGKIDPVIGRDNEIRRVIRILCRRTKNNPVLIGEPGVGKTSIVEGLAQRIVNRDVPASLLGRIFSLDMGALMAGAKYKGEYEERIKSVLNEVEKSAEEGNQVILFVDELHLIMAGRGAEGGGMDAGNLFKPLLARGKLRCIGATTLAEYRKYIETDAALERRFAQVLVNEPTVGETINILRGIREKYEVHHGVRILDGALISAATLAHRYLTSRRLPDAAIDLVDEACASVRVTRETSPEAIDKLERRRLELEVEINALKREKDQASRDRLAIAHKAIAEVNDQLRPLKAAYEAQKKIGDEINHIRKRIDELKAKADEAERRYDLQTASDLRYYALPELQSRLEQQLAKKTEEEANGEAGSDTVTPEQIAEIVARWTAIPVTRLMSTEKEKLLKMDRILAQSVVGQPEAVKAVANAIRLSRSGLGNSNRPIASFLMAGPSGTGKTLLSKTLASILFDSPDAMIRIDGSEYSEKHSISRLIGAPPGYVGHDAGGQLTEYVRRKPYCIVLIDEIEKASREFVTIFLQVLDDGRLTDGQGRVVDFRNTVIIMTSNLGAVFVNAMSEGAVDSNTRQSVMGAIQAHFPPEFVNRIDEIIIFRTLSRNNVLKIVGLRLKEVQERLADRKITLDLAPEARQYLASMGYNPAFGARPLNRAIQSELLNPLSVMLLSGQIQDNETVQVKFDGPRNKLVIVPNHPIADGSAGIDEIEDDIEIEEID</sequence>
<dbReference type="InterPro" id="IPR018368">
    <property type="entry name" value="ClpA/B_CS1"/>
</dbReference>
<feature type="domain" description="Clp R" evidence="9">
    <location>
        <begin position="3"/>
        <end position="158"/>
    </location>
</feature>
<dbReference type="CDD" id="cd19499">
    <property type="entry name" value="RecA-like_ClpB_Hsp104-like"/>
    <property type="match status" value="1"/>
</dbReference>
<dbReference type="PROSITE" id="PS00871">
    <property type="entry name" value="CLPAB_2"/>
    <property type="match status" value="1"/>
</dbReference>
<dbReference type="CDD" id="cd00009">
    <property type="entry name" value="AAA"/>
    <property type="match status" value="1"/>
</dbReference>
<dbReference type="SUPFAM" id="SSF52540">
    <property type="entry name" value="P-loop containing nucleoside triphosphate hydrolases"/>
    <property type="match status" value="2"/>
</dbReference>
<dbReference type="OrthoDB" id="47330at2759"/>
<dbReference type="HOGENOM" id="CLU_005070_4_2_1"/>
<evidence type="ECO:0000313" key="11">
    <source>
        <dbReference type="Proteomes" id="UP000053989"/>
    </source>
</evidence>
<evidence type="ECO:0000256" key="7">
    <source>
        <dbReference type="RuleBase" id="RU004432"/>
    </source>
</evidence>